<dbReference type="Pfam" id="PF13177">
    <property type="entry name" value="DNA_pol3_delta2"/>
    <property type="match status" value="1"/>
</dbReference>
<organism evidence="1 2">
    <name type="scientific">Mycoplasmopsis verecunda</name>
    <dbReference type="NCBI Taxonomy" id="171291"/>
    <lineage>
        <taxon>Bacteria</taxon>
        <taxon>Bacillati</taxon>
        <taxon>Mycoplasmatota</taxon>
        <taxon>Mycoplasmoidales</taxon>
        <taxon>Metamycoplasmataceae</taxon>
        <taxon>Mycoplasmopsis</taxon>
    </lineage>
</organism>
<dbReference type="RefSeq" id="WP_078747020.1">
    <property type="nucleotide sequence ID" value="NZ_CP137850.1"/>
</dbReference>
<accession>A0A1T4L0J6</accession>
<dbReference type="Proteomes" id="UP000190389">
    <property type="component" value="Unassembled WGS sequence"/>
</dbReference>
<keyword evidence="2" id="KW-1185">Reference proteome</keyword>
<evidence type="ECO:0000313" key="1">
    <source>
        <dbReference type="EMBL" id="SJZ48225.1"/>
    </source>
</evidence>
<dbReference type="EMBL" id="FUXF01000006">
    <property type="protein sequence ID" value="SJZ48225.1"/>
    <property type="molecule type" value="Genomic_DNA"/>
</dbReference>
<protein>
    <submittedName>
        <fullName evidence="1">DNA polymerase-3 subunit delta</fullName>
    </submittedName>
</protein>
<gene>
    <name evidence="1" type="ORF">SAMN02745154_00275</name>
</gene>
<dbReference type="SUPFAM" id="SSF52540">
    <property type="entry name" value="P-loop containing nucleoside triphosphate hydrolases"/>
    <property type="match status" value="1"/>
</dbReference>
<sequence length="308" mass="35240">MLNSKKIKNINELAKINKLSHLFLLQGEQHYNFDNDLISLINVINDSNDVTSLECLTPNVTIISGESESIKKDDLENAFYSLSFSSTTNDLYKYSLLIIKNIDNCSINGLNAILKSIEEPSEGLIIILTTNNINAVLETIISRAQVIKVDNRSTDEIYSALEQKIKDINVSILLADIFKSEGIFQEFETVEKYQIETNFLINAITSSLKKPEELFIYLDTRIKKDDSELSYFILTLIKNVLLGKIDSLQPQNNLTNLLIKIRGEWVKKAPKIISFVLDIDKFIYCTSKQMIYELQKQLMLNKLLEYYG</sequence>
<dbReference type="AlphaFoldDB" id="A0A1T4L0J6"/>
<dbReference type="OrthoDB" id="396138at2"/>
<dbReference type="InterPro" id="IPR027417">
    <property type="entry name" value="P-loop_NTPase"/>
</dbReference>
<evidence type="ECO:0000313" key="2">
    <source>
        <dbReference type="Proteomes" id="UP000190389"/>
    </source>
</evidence>
<name>A0A1T4L0J6_9BACT</name>
<dbReference type="Gene3D" id="3.40.50.300">
    <property type="entry name" value="P-loop containing nucleotide triphosphate hydrolases"/>
    <property type="match status" value="1"/>
</dbReference>
<proteinExistence type="predicted"/>
<reference evidence="2" key="1">
    <citation type="submission" date="2017-02" db="EMBL/GenBank/DDBJ databases">
        <authorList>
            <person name="Varghese N."/>
            <person name="Submissions S."/>
        </authorList>
    </citation>
    <scope>NUCLEOTIDE SEQUENCE [LARGE SCALE GENOMIC DNA]</scope>
    <source>
        <strain evidence="2">ATCC 27862</strain>
    </source>
</reference>
<dbReference type="STRING" id="171291.SAMN02745154_00275"/>